<keyword evidence="2" id="KW-0805">Transcription regulation</keyword>
<reference evidence="5 6" key="1">
    <citation type="submission" date="2020-08" db="EMBL/GenBank/DDBJ databases">
        <title>Genomic Encyclopedia of Type Strains, Phase III (KMG-III): the genomes of soil and plant-associated and newly described type strains.</title>
        <authorList>
            <person name="Whitman W."/>
        </authorList>
    </citation>
    <scope>NUCLEOTIDE SEQUENCE [LARGE SCALE GENOMIC DNA]</scope>
    <source>
        <strain evidence="5 6">CECT 5831</strain>
    </source>
</reference>
<dbReference type="RefSeq" id="WP_183582821.1">
    <property type="nucleotide sequence ID" value="NZ_JACHXJ010000002.1"/>
</dbReference>
<dbReference type="InterPro" id="IPR036390">
    <property type="entry name" value="WH_DNA-bd_sf"/>
</dbReference>
<comment type="caution">
    <text evidence="5">The sequence shown here is derived from an EMBL/GenBank/DDBJ whole genome shotgun (WGS) entry which is preliminary data.</text>
</comment>
<proteinExistence type="inferred from homology"/>
<dbReference type="SUPFAM" id="SSF46785">
    <property type="entry name" value="Winged helix' DNA-binding domain"/>
    <property type="match status" value="1"/>
</dbReference>
<dbReference type="Pfam" id="PF03965">
    <property type="entry name" value="Penicillinase_R"/>
    <property type="match status" value="1"/>
</dbReference>
<accession>A0A839TSQ6</accession>
<evidence type="ECO:0000256" key="4">
    <source>
        <dbReference type="ARBA" id="ARBA00023163"/>
    </source>
</evidence>
<dbReference type="PIRSF" id="PIRSF019455">
    <property type="entry name" value="CopR_AtkY"/>
    <property type="match status" value="1"/>
</dbReference>
<comment type="similarity">
    <text evidence="1">Belongs to the BlaI transcriptional regulatory family.</text>
</comment>
<sequence length="136" mass="15595">MEENQIDILSKLLGPLELQVMCIVWEQSEAAVQDVLERLNQEKQYAYTTIMTIMSRLAEKGVLERVKVGRQHKYIPAFTVQEYVERMSSQAIQNVLDDFGDTAIAQFVGKISSNPSKMEQLKSLIERLENGEENEE</sequence>
<keyword evidence="3" id="KW-0238">DNA-binding</keyword>
<gene>
    <name evidence="5" type="ORF">FHS19_003344</name>
</gene>
<evidence type="ECO:0000313" key="6">
    <source>
        <dbReference type="Proteomes" id="UP000517523"/>
    </source>
</evidence>
<evidence type="ECO:0000256" key="2">
    <source>
        <dbReference type="ARBA" id="ARBA00023015"/>
    </source>
</evidence>
<evidence type="ECO:0000313" key="5">
    <source>
        <dbReference type="EMBL" id="MBB3128690.1"/>
    </source>
</evidence>
<dbReference type="InterPro" id="IPR036388">
    <property type="entry name" value="WH-like_DNA-bd_sf"/>
</dbReference>
<evidence type="ECO:0000256" key="3">
    <source>
        <dbReference type="ARBA" id="ARBA00023125"/>
    </source>
</evidence>
<dbReference type="InterPro" id="IPR005650">
    <property type="entry name" value="BlaI_family"/>
</dbReference>
<dbReference type="AlphaFoldDB" id="A0A839TSQ6"/>
<evidence type="ECO:0000256" key="1">
    <source>
        <dbReference type="ARBA" id="ARBA00011046"/>
    </source>
</evidence>
<dbReference type="EMBL" id="JACHXJ010000002">
    <property type="protein sequence ID" value="MBB3128690.1"/>
    <property type="molecule type" value="Genomic_DNA"/>
</dbReference>
<name>A0A839TSQ6_9BACL</name>
<protein>
    <submittedName>
        <fullName evidence="5">Putative transcriptional regulator</fullName>
    </submittedName>
</protein>
<keyword evidence="4" id="KW-0804">Transcription</keyword>
<dbReference type="Gene3D" id="1.10.10.10">
    <property type="entry name" value="Winged helix-like DNA-binding domain superfamily/Winged helix DNA-binding domain"/>
    <property type="match status" value="1"/>
</dbReference>
<dbReference type="GO" id="GO:0003677">
    <property type="term" value="F:DNA binding"/>
    <property type="evidence" value="ECO:0007669"/>
    <property type="project" value="UniProtKB-KW"/>
</dbReference>
<dbReference type="GO" id="GO:0045892">
    <property type="term" value="P:negative regulation of DNA-templated transcription"/>
    <property type="evidence" value="ECO:0007669"/>
    <property type="project" value="InterPro"/>
</dbReference>
<organism evidence="5 6">
    <name type="scientific">Paenibacillus rhizosphaerae</name>
    <dbReference type="NCBI Taxonomy" id="297318"/>
    <lineage>
        <taxon>Bacteria</taxon>
        <taxon>Bacillati</taxon>
        <taxon>Bacillota</taxon>
        <taxon>Bacilli</taxon>
        <taxon>Bacillales</taxon>
        <taxon>Paenibacillaceae</taxon>
        <taxon>Paenibacillus</taxon>
    </lineage>
</organism>
<dbReference type="Proteomes" id="UP000517523">
    <property type="component" value="Unassembled WGS sequence"/>
</dbReference>